<gene>
    <name evidence="1" type="ORF">UFOPK4098_01558</name>
    <name evidence="2" type="ORF">UFOPK4347_01296</name>
</gene>
<sequence>MIALLPLGSGSVQFNATDFVPDVPTTSVGAAGKVENARTGRTPKLLARSAATGWLLAAAKFSASGWPPSANVELQ</sequence>
<proteinExistence type="predicted"/>
<dbReference type="EMBL" id="CAFBQU010000040">
    <property type="protein sequence ID" value="CAB5066846.1"/>
    <property type="molecule type" value="Genomic_DNA"/>
</dbReference>
<protein>
    <submittedName>
        <fullName evidence="2">Unannotated protein</fullName>
    </submittedName>
</protein>
<evidence type="ECO:0000313" key="1">
    <source>
        <dbReference type="EMBL" id="CAB5031151.1"/>
    </source>
</evidence>
<evidence type="ECO:0000313" key="2">
    <source>
        <dbReference type="EMBL" id="CAB5066846.1"/>
    </source>
</evidence>
<dbReference type="AlphaFoldDB" id="A0A6J7UPK6"/>
<name>A0A6J7UPK6_9ZZZZ</name>
<accession>A0A6J7UPK6</accession>
<organism evidence="2">
    <name type="scientific">freshwater metagenome</name>
    <dbReference type="NCBI Taxonomy" id="449393"/>
    <lineage>
        <taxon>unclassified sequences</taxon>
        <taxon>metagenomes</taxon>
        <taxon>ecological metagenomes</taxon>
    </lineage>
</organism>
<reference evidence="2" key="1">
    <citation type="submission" date="2020-05" db="EMBL/GenBank/DDBJ databases">
        <authorList>
            <person name="Chiriac C."/>
            <person name="Salcher M."/>
            <person name="Ghai R."/>
            <person name="Kavagutti S V."/>
        </authorList>
    </citation>
    <scope>NUCLEOTIDE SEQUENCE</scope>
</reference>
<dbReference type="EMBL" id="CAFBPN010000146">
    <property type="protein sequence ID" value="CAB5031151.1"/>
    <property type="molecule type" value="Genomic_DNA"/>
</dbReference>